<dbReference type="EMBL" id="JACGWJ010000017">
    <property type="protein sequence ID" value="KAL0354942.1"/>
    <property type="molecule type" value="Genomic_DNA"/>
</dbReference>
<dbReference type="AlphaFoldDB" id="A0AAW2PIQ8"/>
<accession>A0AAW2PIQ8</accession>
<proteinExistence type="predicted"/>
<organism evidence="1">
    <name type="scientific">Sesamum radiatum</name>
    <name type="common">Black benniseed</name>
    <dbReference type="NCBI Taxonomy" id="300843"/>
    <lineage>
        <taxon>Eukaryota</taxon>
        <taxon>Viridiplantae</taxon>
        <taxon>Streptophyta</taxon>
        <taxon>Embryophyta</taxon>
        <taxon>Tracheophyta</taxon>
        <taxon>Spermatophyta</taxon>
        <taxon>Magnoliopsida</taxon>
        <taxon>eudicotyledons</taxon>
        <taxon>Gunneridae</taxon>
        <taxon>Pentapetalae</taxon>
        <taxon>asterids</taxon>
        <taxon>lamiids</taxon>
        <taxon>Lamiales</taxon>
        <taxon>Pedaliaceae</taxon>
        <taxon>Sesamum</taxon>
    </lineage>
</organism>
<protein>
    <submittedName>
        <fullName evidence="1">ARF guanine-nucleotide exchange factor GNL2</fullName>
    </submittedName>
</protein>
<evidence type="ECO:0000313" key="1">
    <source>
        <dbReference type="EMBL" id="KAL0354942.1"/>
    </source>
</evidence>
<comment type="caution">
    <text evidence="1">The sequence shown here is derived from an EMBL/GenBank/DDBJ whole genome shotgun (WGS) entry which is preliminary data.</text>
</comment>
<name>A0AAW2PIQ8_SESRA</name>
<sequence length="273" mass="30424">MQKSKSKELGLSCMLNTEVGALLAVIRRPPESNPGFYHLHEEGCDASILQSLKSLRALLFNPQQEWRMVDPSVYLAPFLDVIQSDDIPAAATAVALQSILKILRLGIFDEKTPGAKDVINSAVTAITGCRLEKTNPIAEDAVMMRILQVLTAIMRHRCSFLLTDHSTCTVVNTCFQVVQQSANRGDLLQRSARFTMYELIQIIYSRLPDIEVKDWENSESDTEDNSMDSGYGIRSAIDIFHFLCSLLNVVDIMETDGLTSTLQTRIHKSSPCI</sequence>
<reference evidence="1" key="1">
    <citation type="submission" date="2020-06" db="EMBL/GenBank/DDBJ databases">
        <authorList>
            <person name="Li T."/>
            <person name="Hu X."/>
            <person name="Zhang T."/>
            <person name="Song X."/>
            <person name="Zhang H."/>
            <person name="Dai N."/>
            <person name="Sheng W."/>
            <person name="Hou X."/>
            <person name="Wei L."/>
        </authorList>
    </citation>
    <scope>NUCLEOTIDE SEQUENCE</scope>
    <source>
        <strain evidence="1">G02</strain>
        <tissue evidence="1">Leaf</tissue>
    </source>
</reference>
<gene>
    <name evidence="1" type="ORF">Sradi_3941100</name>
</gene>
<reference evidence="1" key="2">
    <citation type="journal article" date="2024" name="Plant">
        <title>Genomic evolution and insights into agronomic trait innovations of Sesamum species.</title>
        <authorList>
            <person name="Miao H."/>
            <person name="Wang L."/>
            <person name="Qu L."/>
            <person name="Liu H."/>
            <person name="Sun Y."/>
            <person name="Le M."/>
            <person name="Wang Q."/>
            <person name="Wei S."/>
            <person name="Zheng Y."/>
            <person name="Lin W."/>
            <person name="Duan Y."/>
            <person name="Cao H."/>
            <person name="Xiong S."/>
            <person name="Wang X."/>
            <person name="Wei L."/>
            <person name="Li C."/>
            <person name="Ma Q."/>
            <person name="Ju M."/>
            <person name="Zhao R."/>
            <person name="Li G."/>
            <person name="Mu C."/>
            <person name="Tian Q."/>
            <person name="Mei H."/>
            <person name="Zhang T."/>
            <person name="Gao T."/>
            <person name="Zhang H."/>
        </authorList>
    </citation>
    <scope>NUCLEOTIDE SEQUENCE</scope>
    <source>
        <strain evidence="1">G02</strain>
    </source>
</reference>